<protein>
    <recommendedName>
        <fullName evidence="6">Protein kinase domain-containing protein</fullName>
    </recommendedName>
</protein>
<feature type="region of interest" description="Disordered" evidence="5">
    <location>
        <begin position="1"/>
        <end position="92"/>
    </location>
</feature>
<evidence type="ECO:0000256" key="3">
    <source>
        <dbReference type="ARBA" id="ARBA00022777"/>
    </source>
</evidence>
<dbReference type="PANTHER" id="PTHR44329:SF288">
    <property type="entry name" value="MITOGEN-ACTIVATED PROTEIN KINASE KINASE KINASE 20"/>
    <property type="match status" value="1"/>
</dbReference>
<dbReference type="EMBL" id="HBIZ01016526">
    <property type="protein sequence ID" value="CAE0757648.1"/>
    <property type="molecule type" value="Transcribed_RNA"/>
</dbReference>
<sequence length="393" mass="43893">MSRLFRSRPNSAKQPGSPQKPISKSPQSEGGSHHSKQQPETFASTNVNGANSSPLPQPPPPARLNPGMPNPLTHKNSGGMPGTRSELDESTSALKCPEISYSELGEQKYLGCGEFCNAHQTTFRGQTVAVKTLKEGKRGQMSAVVDLEREMNLMARMDHPNVIRVVAIGRCDDGIPFLCMELLASVLSADLPKPAEDVSFWKRQQAIKRWPLSRAVHVALGVAQALDYCHNHFSRRYRVFHRDLKPNNIGFRTDGSVVLFDFGVCRLWDRGANGGNEQPNERRPMTGMTGSLRYMAPEVALEQPYNNKAEVFSFASILWEMASHAKPFNWMDAQLYLDHACRRGVRPQLPKKWPTELTTLITQCWSPLPEARPGFEEIVPRLIELQPVVSKAK</sequence>
<evidence type="ECO:0000256" key="1">
    <source>
        <dbReference type="ARBA" id="ARBA00022679"/>
    </source>
</evidence>
<dbReference type="GO" id="GO:0004674">
    <property type="term" value="F:protein serine/threonine kinase activity"/>
    <property type="evidence" value="ECO:0007669"/>
    <property type="project" value="TreeGrafter"/>
</dbReference>
<proteinExistence type="predicted"/>
<dbReference type="PROSITE" id="PS50011">
    <property type="entry name" value="PROTEIN_KINASE_DOM"/>
    <property type="match status" value="1"/>
</dbReference>
<evidence type="ECO:0000256" key="5">
    <source>
        <dbReference type="SAM" id="MobiDB-lite"/>
    </source>
</evidence>
<dbReference type="PANTHER" id="PTHR44329">
    <property type="entry name" value="SERINE/THREONINE-PROTEIN KINASE TNNI3K-RELATED"/>
    <property type="match status" value="1"/>
</dbReference>
<keyword evidence="4" id="KW-0067">ATP-binding</keyword>
<dbReference type="GO" id="GO:0005524">
    <property type="term" value="F:ATP binding"/>
    <property type="evidence" value="ECO:0007669"/>
    <property type="project" value="UniProtKB-KW"/>
</dbReference>
<gene>
    <name evidence="7" type="ORF">PCAR00345_LOCUS10242</name>
</gene>
<accession>A0A7S4EWW8</accession>
<organism evidence="7">
    <name type="scientific">Chrysotila carterae</name>
    <name type="common">Marine alga</name>
    <name type="synonym">Syracosphaera carterae</name>
    <dbReference type="NCBI Taxonomy" id="13221"/>
    <lineage>
        <taxon>Eukaryota</taxon>
        <taxon>Haptista</taxon>
        <taxon>Haptophyta</taxon>
        <taxon>Prymnesiophyceae</taxon>
        <taxon>Isochrysidales</taxon>
        <taxon>Isochrysidaceae</taxon>
        <taxon>Chrysotila</taxon>
    </lineage>
</organism>
<evidence type="ECO:0000256" key="2">
    <source>
        <dbReference type="ARBA" id="ARBA00022741"/>
    </source>
</evidence>
<dbReference type="Gene3D" id="3.30.200.20">
    <property type="entry name" value="Phosphorylase Kinase, domain 1"/>
    <property type="match status" value="1"/>
</dbReference>
<evidence type="ECO:0000259" key="6">
    <source>
        <dbReference type="PROSITE" id="PS50011"/>
    </source>
</evidence>
<dbReference type="SUPFAM" id="SSF56112">
    <property type="entry name" value="Protein kinase-like (PK-like)"/>
    <property type="match status" value="1"/>
</dbReference>
<dbReference type="InterPro" id="IPR051681">
    <property type="entry name" value="Ser/Thr_Kinases-Pseudokinases"/>
</dbReference>
<feature type="domain" description="Protein kinase" evidence="6">
    <location>
        <begin position="104"/>
        <end position="389"/>
    </location>
</feature>
<dbReference type="Pfam" id="PF00069">
    <property type="entry name" value="Pkinase"/>
    <property type="match status" value="1"/>
</dbReference>
<dbReference type="AlphaFoldDB" id="A0A7S4EWW8"/>
<name>A0A7S4EWW8_CHRCT</name>
<keyword evidence="2" id="KW-0547">Nucleotide-binding</keyword>
<keyword evidence="1" id="KW-0808">Transferase</keyword>
<dbReference type="InterPro" id="IPR000719">
    <property type="entry name" value="Prot_kinase_dom"/>
</dbReference>
<feature type="compositionally biased region" description="Polar residues" evidence="5">
    <location>
        <begin position="38"/>
        <end position="49"/>
    </location>
</feature>
<feature type="compositionally biased region" description="Low complexity" evidence="5">
    <location>
        <begin position="13"/>
        <end position="28"/>
    </location>
</feature>
<keyword evidence="3" id="KW-0418">Kinase</keyword>
<dbReference type="Gene3D" id="1.10.510.10">
    <property type="entry name" value="Transferase(Phosphotransferase) domain 1"/>
    <property type="match status" value="1"/>
</dbReference>
<reference evidence="7" key="1">
    <citation type="submission" date="2021-01" db="EMBL/GenBank/DDBJ databases">
        <authorList>
            <person name="Corre E."/>
            <person name="Pelletier E."/>
            <person name="Niang G."/>
            <person name="Scheremetjew M."/>
            <person name="Finn R."/>
            <person name="Kale V."/>
            <person name="Holt S."/>
            <person name="Cochrane G."/>
            <person name="Meng A."/>
            <person name="Brown T."/>
            <person name="Cohen L."/>
        </authorList>
    </citation>
    <scope>NUCLEOTIDE SEQUENCE</scope>
    <source>
        <strain evidence="7">CCMP645</strain>
    </source>
</reference>
<dbReference type="SMART" id="SM00220">
    <property type="entry name" value="S_TKc"/>
    <property type="match status" value="1"/>
</dbReference>
<evidence type="ECO:0000313" key="7">
    <source>
        <dbReference type="EMBL" id="CAE0757648.1"/>
    </source>
</evidence>
<evidence type="ECO:0000256" key="4">
    <source>
        <dbReference type="ARBA" id="ARBA00022840"/>
    </source>
</evidence>
<dbReference type="InterPro" id="IPR011009">
    <property type="entry name" value="Kinase-like_dom_sf"/>
</dbReference>